<evidence type="ECO:0000256" key="2">
    <source>
        <dbReference type="ARBA" id="ARBA00006357"/>
    </source>
</evidence>
<dbReference type="AlphaFoldDB" id="D2VZM9"/>
<sequence length="729" mass="83950">MPLRDRVSNFLELVKKGSTSSSETQNNNNSKENQQENKKRKNISDNSSKEEEEHTQLEIVQESKKRKTNEKVQSTTPLTPFQKKVSRIEKQTKVFGSDTKAILNFHLKDLKKKFLTLNDLQALMLWSLMGHSCTTAKKKNNDNEIYEAVLFTPRWIHIMNMGLIDKVVIVHLDSMSKEVFEKYQKSMPNLAKSMERYILADGIPSKRTPFLLVNPPWTKDQANMLMITEHRTANYWKKTFLHRLFKRGISFCKEKTTKKTSSSYQTSSNKPFSFATVSGTLNVLENSSKKNTKIRIEEETIEITEKLEVTLRDDIVQEDKEEQVDNNENENDQPKNGSSKETTLNDLLLSQEELSENNYPIFKDPTELESSGYVCTSNWKTPAKKYTLLALDCEMCLTKKGDELTRVTFVDEQGTVVYDKLVKPHEQIIDYRTMFSGITKEMLENVETRLEDVHKEVQEFISEDTILVGHSLENDLICLKIAHKRVIDTAVIFINASTLGTKYKQSLKHLTRKYLSREIQVNSIDKIGHDSSEDATAALDLVKVVLKEGIEYVHKRERRGTDFKGQQENVFEFLSNGEKRSVMVDRPYNLNGIVSGSLSDAIPCHSDEDVFQKSKKFVANSEYDLVFTHFSDLGTYYEKNDFDPIQDKDHPEGKKHDENIRAILSNLDNHFKELFQSASNNSLFIVTTGHGNISRLEREFKKEDKQKRAKEIINMIENCGGISFISMKE</sequence>
<protein>
    <submittedName>
        <fullName evidence="9">Exonuclease family protein</fullName>
    </submittedName>
</protein>
<dbReference type="GO" id="GO:0005634">
    <property type="term" value="C:nucleus"/>
    <property type="evidence" value="ECO:0007669"/>
    <property type="project" value="UniProtKB-SubCell"/>
</dbReference>
<evidence type="ECO:0000256" key="4">
    <source>
        <dbReference type="ARBA" id="ARBA00022801"/>
    </source>
</evidence>
<dbReference type="PANTHER" id="PTHR12801">
    <property type="entry name" value="RNA EXONUCLEASE REXO1 / RECO3 FAMILY MEMBER-RELATED"/>
    <property type="match status" value="1"/>
</dbReference>
<feature type="region of interest" description="Disordered" evidence="7">
    <location>
        <begin position="315"/>
        <end position="341"/>
    </location>
</feature>
<dbReference type="Gene3D" id="3.30.420.10">
    <property type="entry name" value="Ribonuclease H-like superfamily/Ribonuclease H"/>
    <property type="match status" value="1"/>
</dbReference>
<gene>
    <name evidence="9" type="ORF">NAEGRDRAFT_59694</name>
</gene>
<dbReference type="InterPro" id="IPR047021">
    <property type="entry name" value="REXO1/3/4-like"/>
</dbReference>
<dbReference type="RefSeq" id="XP_002670469.1">
    <property type="nucleotide sequence ID" value="XM_002670423.1"/>
</dbReference>
<feature type="region of interest" description="Disordered" evidence="7">
    <location>
        <begin position="1"/>
        <end position="78"/>
    </location>
</feature>
<dbReference type="InterPro" id="IPR013520">
    <property type="entry name" value="Ribonucl_H"/>
</dbReference>
<dbReference type="PANTHER" id="PTHR12801:SF115">
    <property type="entry name" value="FI18136P1-RELATED"/>
    <property type="match status" value="1"/>
</dbReference>
<comment type="similarity">
    <text evidence="2">Belongs to the REXO1/REXO3 family.</text>
</comment>
<evidence type="ECO:0000313" key="9">
    <source>
        <dbReference type="EMBL" id="EFC37725.1"/>
    </source>
</evidence>
<dbReference type="InParanoid" id="D2VZM9"/>
<dbReference type="InterPro" id="IPR036397">
    <property type="entry name" value="RNaseH_sf"/>
</dbReference>
<evidence type="ECO:0000256" key="3">
    <source>
        <dbReference type="ARBA" id="ARBA00022722"/>
    </source>
</evidence>
<keyword evidence="4" id="KW-0378">Hydrolase</keyword>
<evidence type="ECO:0000259" key="8">
    <source>
        <dbReference type="SMART" id="SM00479"/>
    </source>
</evidence>
<dbReference type="FunFam" id="3.30.420.10:FF:000019">
    <property type="entry name" value="RNA exonuclease NEF-sp"/>
    <property type="match status" value="1"/>
</dbReference>
<keyword evidence="3" id="KW-0540">Nuclease</keyword>
<evidence type="ECO:0000313" key="10">
    <source>
        <dbReference type="Proteomes" id="UP000006671"/>
    </source>
</evidence>
<dbReference type="InterPro" id="IPR012337">
    <property type="entry name" value="RNaseH-like_sf"/>
</dbReference>
<dbReference type="Proteomes" id="UP000006671">
    <property type="component" value="Unassembled WGS sequence"/>
</dbReference>
<dbReference type="OrthoDB" id="206335at2759"/>
<dbReference type="GO" id="GO:0003676">
    <property type="term" value="F:nucleic acid binding"/>
    <property type="evidence" value="ECO:0007669"/>
    <property type="project" value="InterPro"/>
</dbReference>
<dbReference type="FunCoup" id="D2VZM9">
    <property type="interactions" value="235"/>
</dbReference>
<keyword evidence="10" id="KW-1185">Reference proteome</keyword>
<dbReference type="eggNOG" id="KOG2248">
    <property type="taxonomic scope" value="Eukaryota"/>
</dbReference>
<dbReference type="SUPFAM" id="SSF53098">
    <property type="entry name" value="Ribonuclease H-like"/>
    <property type="match status" value="1"/>
</dbReference>
<evidence type="ECO:0000256" key="5">
    <source>
        <dbReference type="ARBA" id="ARBA00022839"/>
    </source>
</evidence>
<feature type="compositionally biased region" description="Acidic residues" evidence="7">
    <location>
        <begin position="319"/>
        <end position="331"/>
    </location>
</feature>
<evidence type="ECO:0000256" key="7">
    <source>
        <dbReference type="SAM" id="MobiDB-lite"/>
    </source>
</evidence>
<dbReference type="SMART" id="SM00479">
    <property type="entry name" value="EXOIII"/>
    <property type="match status" value="1"/>
</dbReference>
<feature type="compositionally biased region" description="Basic and acidic residues" evidence="7">
    <location>
        <begin position="47"/>
        <end position="56"/>
    </location>
</feature>
<name>D2VZM9_NAEGR</name>
<organism evidence="10">
    <name type="scientific">Naegleria gruberi</name>
    <name type="common">Amoeba</name>
    <dbReference type="NCBI Taxonomy" id="5762"/>
    <lineage>
        <taxon>Eukaryota</taxon>
        <taxon>Discoba</taxon>
        <taxon>Heterolobosea</taxon>
        <taxon>Tetramitia</taxon>
        <taxon>Eutetramitia</taxon>
        <taxon>Vahlkampfiidae</taxon>
        <taxon>Naegleria</taxon>
    </lineage>
</organism>
<dbReference type="STRING" id="5762.D2VZM9"/>
<dbReference type="SUPFAM" id="SSF53649">
    <property type="entry name" value="Alkaline phosphatase-like"/>
    <property type="match status" value="1"/>
</dbReference>
<dbReference type="Pfam" id="PF00929">
    <property type="entry name" value="RNase_T"/>
    <property type="match status" value="1"/>
</dbReference>
<dbReference type="VEuPathDB" id="AmoebaDB:NAEGRDRAFT_59694"/>
<evidence type="ECO:0000256" key="6">
    <source>
        <dbReference type="ARBA" id="ARBA00023242"/>
    </source>
</evidence>
<comment type="subcellular location">
    <subcellularLocation>
        <location evidence="1">Nucleus</location>
    </subcellularLocation>
</comment>
<keyword evidence="5 9" id="KW-0269">Exonuclease</keyword>
<feature type="domain" description="Exonuclease" evidence="8">
    <location>
        <begin position="387"/>
        <end position="551"/>
    </location>
</feature>
<dbReference type="InterPro" id="IPR017850">
    <property type="entry name" value="Alkaline_phosphatase_core_sf"/>
</dbReference>
<dbReference type="KEGG" id="ngr:NAEGRDRAFT_59694"/>
<dbReference type="EMBL" id="GG738915">
    <property type="protein sequence ID" value="EFC37725.1"/>
    <property type="molecule type" value="Genomic_DNA"/>
</dbReference>
<feature type="compositionally biased region" description="Low complexity" evidence="7">
    <location>
        <begin position="18"/>
        <end position="32"/>
    </location>
</feature>
<dbReference type="InterPro" id="IPR034922">
    <property type="entry name" value="REX1-like_exo"/>
</dbReference>
<dbReference type="OMA" id="IDYRTMF"/>
<keyword evidence="6" id="KW-0539">Nucleus</keyword>
<accession>D2VZM9</accession>
<dbReference type="GO" id="GO:0004527">
    <property type="term" value="F:exonuclease activity"/>
    <property type="evidence" value="ECO:0007669"/>
    <property type="project" value="UniProtKB-KW"/>
</dbReference>
<proteinExistence type="inferred from homology"/>
<dbReference type="CDD" id="cd06145">
    <property type="entry name" value="REX1_like"/>
    <property type="match status" value="1"/>
</dbReference>
<reference evidence="9 10" key="1">
    <citation type="journal article" date="2010" name="Cell">
        <title>The genome of Naegleria gruberi illuminates early eukaryotic versatility.</title>
        <authorList>
            <person name="Fritz-Laylin L.K."/>
            <person name="Prochnik S.E."/>
            <person name="Ginger M.L."/>
            <person name="Dacks J.B."/>
            <person name="Carpenter M.L."/>
            <person name="Field M.C."/>
            <person name="Kuo A."/>
            <person name="Paredez A."/>
            <person name="Chapman J."/>
            <person name="Pham J."/>
            <person name="Shu S."/>
            <person name="Neupane R."/>
            <person name="Cipriano M."/>
            <person name="Mancuso J."/>
            <person name="Tu H."/>
            <person name="Salamov A."/>
            <person name="Lindquist E."/>
            <person name="Shapiro H."/>
            <person name="Lucas S."/>
            <person name="Grigoriev I.V."/>
            <person name="Cande W.Z."/>
            <person name="Fulton C."/>
            <person name="Rokhsar D.S."/>
            <person name="Dawson S.C."/>
        </authorList>
    </citation>
    <scope>NUCLEOTIDE SEQUENCE [LARGE SCALE GENOMIC DNA]</scope>
    <source>
        <strain evidence="9 10">NEG-M</strain>
    </source>
</reference>
<evidence type="ECO:0000256" key="1">
    <source>
        <dbReference type="ARBA" id="ARBA00004123"/>
    </source>
</evidence>
<dbReference type="GeneID" id="8857642"/>